<dbReference type="GO" id="GO:0000160">
    <property type="term" value="P:phosphorelay signal transduction system"/>
    <property type="evidence" value="ECO:0007669"/>
    <property type="project" value="InterPro"/>
</dbReference>
<organism evidence="3 4">
    <name type="scientific">Burkholderia cepacia</name>
    <name type="common">Pseudomonas cepacia</name>
    <dbReference type="NCBI Taxonomy" id="292"/>
    <lineage>
        <taxon>Bacteria</taxon>
        <taxon>Pseudomonadati</taxon>
        <taxon>Pseudomonadota</taxon>
        <taxon>Betaproteobacteria</taxon>
        <taxon>Burkholderiales</taxon>
        <taxon>Burkholderiaceae</taxon>
        <taxon>Burkholderia</taxon>
        <taxon>Burkholderia cepacia complex</taxon>
    </lineage>
</organism>
<evidence type="ECO:0000259" key="2">
    <source>
        <dbReference type="PROSITE" id="PS50110"/>
    </source>
</evidence>
<dbReference type="AlphaFoldDB" id="A0A2S8IUI6"/>
<evidence type="ECO:0000313" key="4">
    <source>
        <dbReference type="Proteomes" id="UP000238206"/>
    </source>
</evidence>
<proteinExistence type="predicted"/>
<evidence type="ECO:0000313" key="3">
    <source>
        <dbReference type="EMBL" id="PQP18413.1"/>
    </source>
</evidence>
<feature type="domain" description="Response regulatory" evidence="2">
    <location>
        <begin position="12"/>
        <end position="168"/>
    </location>
</feature>
<accession>A0A2S8IUI6</accession>
<comment type="caution">
    <text evidence="3">The sequence shown here is derived from an EMBL/GenBank/DDBJ whole genome shotgun (WGS) entry which is preliminary data.</text>
</comment>
<dbReference type="PROSITE" id="PS50110">
    <property type="entry name" value="RESPONSE_REGULATORY"/>
    <property type="match status" value="1"/>
</dbReference>
<dbReference type="InterPro" id="IPR001789">
    <property type="entry name" value="Sig_transdc_resp-reg_receiver"/>
</dbReference>
<dbReference type="SUPFAM" id="SSF52172">
    <property type="entry name" value="CheY-like"/>
    <property type="match status" value="1"/>
</dbReference>
<dbReference type="Pfam" id="PF00072">
    <property type="entry name" value="Response_reg"/>
    <property type="match status" value="1"/>
</dbReference>
<dbReference type="EMBL" id="PUIQ01000014">
    <property type="protein sequence ID" value="PQP18413.1"/>
    <property type="molecule type" value="Genomic_DNA"/>
</dbReference>
<dbReference type="InterPro" id="IPR011006">
    <property type="entry name" value="CheY-like_superfamily"/>
</dbReference>
<dbReference type="Proteomes" id="UP000238206">
    <property type="component" value="Unassembled WGS sequence"/>
</dbReference>
<keyword evidence="1" id="KW-0597">Phosphoprotein</keyword>
<protein>
    <submittedName>
        <fullName evidence="3">Response regulator</fullName>
    </submittedName>
</protein>
<feature type="modified residue" description="4-aspartylphosphate" evidence="1">
    <location>
        <position position="105"/>
    </location>
</feature>
<reference evidence="3 4" key="1">
    <citation type="submission" date="2018-02" db="EMBL/GenBank/DDBJ databases">
        <title>Draft genome sequencing of Burkholderia cepacia Y14-15.</title>
        <authorList>
            <person name="Zheng B.-X."/>
        </authorList>
    </citation>
    <scope>NUCLEOTIDE SEQUENCE [LARGE SCALE GENOMIC DNA]</scope>
    <source>
        <strain evidence="3 4">Y14-15</strain>
    </source>
</reference>
<sequence>MIMIEPFAFPTTVGFIDDSASFLANLSLQLDTQLAFRFFHSAERAISVINDEAIQPLAAEDFLCRYHDRTEQSDAHEVIAIRIDAIRRQMHNARRFERTSVVVVDYDMPGVNGLEVCRRIANPAIKKIILTGKANEQLAVKSFNEGLIDRFIRKQDVHAVSVLNEAIDELKRAYLHQTQRTVIEALGLSEYRFLVDPAFAAKATEIFRELGIVEHYLSTRPTGLVMLDSAGTPYLLLVHTEDALRATREIAVERGAPAAFLAELDSGHRAPYFPDSEGYYPIACTSWQSYMHSATVVRGQQVYTCSVIKNPPGLELGSVVSYDDYLDRLDRHIDEKGDSRA</sequence>
<gene>
    <name evidence="3" type="ORF">C5615_12985</name>
</gene>
<dbReference type="RefSeq" id="WP_105390893.1">
    <property type="nucleotide sequence ID" value="NZ_PUIQ01000014.1"/>
</dbReference>
<dbReference type="Gene3D" id="3.40.50.2300">
    <property type="match status" value="1"/>
</dbReference>
<evidence type="ECO:0000256" key="1">
    <source>
        <dbReference type="PROSITE-ProRule" id="PRU00169"/>
    </source>
</evidence>
<name>A0A2S8IUI6_BURCE</name>